<evidence type="ECO:0000256" key="1">
    <source>
        <dbReference type="ARBA" id="ARBA00022679"/>
    </source>
</evidence>
<dbReference type="EMBL" id="AP012159">
    <property type="protein sequence ID" value="BAK84253.1"/>
    <property type="molecule type" value="Genomic_DNA"/>
</dbReference>
<evidence type="ECO:0000313" key="3">
    <source>
        <dbReference type="Proteomes" id="UP000009044"/>
    </source>
</evidence>
<organism evidence="2 3">
    <name type="scientific">Komagataeibacter medellinensis (strain NBRC 3288 / BCRC 11682 / LMG 1693 / Kondo 51)</name>
    <name type="common">Gluconacetobacter medellinensis</name>
    <dbReference type="NCBI Taxonomy" id="634177"/>
    <lineage>
        <taxon>Bacteria</taxon>
        <taxon>Pseudomonadati</taxon>
        <taxon>Pseudomonadota</taxon>
        <taxon>Alphaproteobacteria</taxon>
        <taxon>Acetobacterales</taxon>
        <taxon>Acetobacteraceae</taxon>
        <taxon>Komagataeibacter</taxon>
    </lineage>
</organism>
<dbReference type="SUPFAM" id="SSF53448">
    <property type="entry name" value="Nucleotide-diphospho-sugar transferases"/>
    <property type="match status" value="1"/>
</dbReference>
<keyword evidence="1" id="KW-0808">Transferase</keyword>
<proteinExistence type="predicted"/>
<name>G2HZZ5_KOMMN</name>
<dbReference type="Pfam" id="PF04488">
    <property type="entry name" value="Gly_transf_sug"/>
    <property type="match status" value="1"/>
</dbReference>
<dbReference type="Proteomes" id="UP000009044">
    <property type="component" value="Chromosome"/>
</dbReference>
<dbReference type="HOGENOM" id="CLU_037511_0_0_5"/>
<dbReference type="KEGG" id="gxy:GLX_18410"/>
<sequence>MKKYHEIDRVHQIIILEDGNIPKNLPKFVLNNIDYIKEIYPDTPHKIWSGQEIRQFLMEYFPEDVLWAYDKIRPYAYKCDLARLCILYIQGGMYVDIGIRLMNKWNIPITKGLAAFRDVPFITLNWATLQNGLIWSLPNRPEMKKAIDWIVENCRNRYYGSQPLYPTGPVLFGRACLATMVERGQSCSADDQQIGECRCITPDSKMLNVSYVSKEGVVVALRAKKDGGDLKHIGMTGSNNYNDIWRARQMYSEPDHVWDFDDYNVIIEDRAKRTKTGIAVSSGVHGRVTYGPFATLEGGPYRLKIEFSPETKFSRFFVDICAGNGNNIIHCFDFHEKSIRNHRMLELEFSLPEFSENVEFRTSVFGDFSGEIRRLVLTGSEQKSWDFRSGKLQLIGVSRGSSGIVIPKGTKGRVIFGPYCDLKAGNYILRLNFSNATKFSKLMVNISAGENHETIHVFNYKKIKASSHSEIEFPFSVKQNQTGVEFRLHVYGDFSGEFVKYDLISQHT</sequence>
<dbReference type="PANTHER" id="PTHR32385:SF15">
    <property type="entry name" value="INOSITOL PHOSPHOCERAMIDE MANNOSYLTRANSFERASE 1"/>
    <property type="match status" value="1"/>
</dbReference>
<dbReference type="GO" id="GO:0051999">
    <property type="term" value="P:mannosyl-inositol phosphorylceramide biosynthetic process"/>
    <property type="evidence" value="ECO:0007669"/>
    <property type="project" value="TreeGrafter"/>
</dbReference>
<dbReference type="InterPro" id="IPR029044">
    <property type="entry name" value="Nucleotide-diphossugar_trans"/>
</dbReference>
<dbReference type="eggNOG" id="COG3774">
    <property type="taxonomic scope" value="Bacteria"/>
</dbReference>
<dbReference type="InterPro" id="IPR051706">
    <property type="entry name" value="Glycosyltransferase_domain"/>
</dbReference>
<evidence type="ECO:0000313" key="2">
    <source>
        <dbReference type="EMBL" id="BAK84253.1"/>
    </source>
</evidence>
<dbReference type="AlphaFoldDB" id="G2HZZ5"/>
<dbReference type="PATRIC" id="fig|634177.7.peg.2094"/>
<dbReference type="GO" id="GO:0016020">
    <property type="term" value="C:membrane"/>
    <property type="evidence" value="ECO:0007669"/>
    <property type="project" value="GOC"/>
</dbReference>
<dbReference type="Gene3D" id="3.90.550.20">
    <property type="match status" value="1"/>
</dbReference>
<protein>
    <submittedName>
        <fullName evidence="2">Uncharacterized protein</fullName>
    </submittedName>
</protein>
<dbReference type="InterPro" id="IPR007577">
    <property type="entry name" value="GlycoTrfase_DXD_sugar-bd_CS"/>
</dbReference>
<gene>
    <name evidence="2" type="ordered locus">GLX_18410</name>
</gene>
<dbReference type="GO" id="GO:0000030">
    <property type="term" value="F:mannosyltransferase activity"/>
    <property type="evidence" value="ECO:0007669"/>
    <property type="project" value="TreeGrafter"/>
</dbReference>
<dbReference type="PANTHER" id="PTHR32385">
    <property type="entry name" value="MANNOSYL PHOSPHORYLINOSITOL CERAMIDE SYNTHASE"/>
    <property type="match status" value="1"/>
</dbReference>
<dbReference type="RefSeq" id="WP_014105778.1">
    <property type="nucleotide sequence ID" value="NC_016027.1"/>
</dbReference>
<reference evidence="3" key="1">
    <citation type="journal article" date="2011" name="J. Bacteriol.">
        <title>Complete genome sequence of NBRC 3288, a unique cellulose-nonproducing strain of Gluconacetobacter xylinus isolated from vinegar.</title>
        <authorList>
            <person name="Ogino H."/>
            <person name="Azuma Y."/>
            <person name="Hosoyama A."/>
            <person name="Nakazawa H."/>
            <person name="Matsutani M."/>
            <person name="Hasegawa A."/>
            <person name="Otsuyama K."/>
            <person name="Matsushita K."/>
            <person name="Fujita N."/>
            <person name="Shirai M."/>
        </authorList>
    </citation>
    <scope>NUCLEOTIDE SEQUENCE [LARGE SCALE GENOMIC DNA]</scope>
    <source>
        <strain evidence="3">NBRC 3288 / BCRC 11682 / LMG 1693</strain>
    </source>
</reference>
<accession>G2HZZ5</accession>
<dbReference type="STRING" id="634177.GLX_18410"/>